<dbReference type="PANTHER" id="PTHR43149">
    <property type="entry name" value="ENOYL-COA HYDRATASE"/>
    <property type="match status" value="1"/>
</dbReference>
<organism evidence="2 3">
    <name type="scientific">Actinomycetospora chlora</name>
    <dbReference type="NCBI Taxonomy" id="663608"/>
    <lineage>
        <taxon>Bacteria</taxon>
        <taxon>Bacillati</taxon>
        <taxon>Actinomycetota</taxon>
        <taxon>Actinomycetes</taxon>
        <taxon>Pseudonocardiales</taxon>
        <taxon>Pseudonocardiaceae</taxon>
        <taxon>Actinomycetospora</taxon>
    </lineage>
</organism>
<reference evidence="3" key="1">
    <citation type="journal article" date="2019" name="Int. J. Syst. Evol. Microbiol.">
        <title>The Global Catalogue of Microorganisms (GCM) 10K type strain sequencing project: providing services to taxonomists for standard genome sequencing and annotation.</title>
        <authorList>
            <consortium name="The Broad Institute Genomics Platform"/>
            <consortium name="The Broad Institute Genome Sequencing Center for Infectious Disease"/>
            <person name="Wu L."/>
            <person name="Ma J."/>
        </authorList>
    </citation>
    <scope>NUCLEOTIDE SEQUENCE [LARGE SCALE GENOMIC DNA]</scope>
    <source>
        <strain evidence="3">JCM 17979</strain>
    </source>
</reference>
<evidence type="ECO:0000256" key="1">
    <source>
        <dbReference type="RuleBase" id="RU003707"/>
    </source>
</evidence>
<dbReference type="SUPFAM" id="SSF52096">
    <property type="entry name" value="ClpP/crotonase"/>
    <property type="match status" value="1"/>
</dbReference>
<gene>
    <name evidence="2" type="ORF">GCM10023200_37450</name>
</gene>
<dbReference type="Gene3D" id="3.90.226.10">
    <property type="entry name" value="2-enoyl-CoA Hydratase, Chain A, domain 1"/>
    <property type="match status" value="1"/>
</dbReference>
<dbReference type="InterPro" id="IPR018376">
    <property type="entry name" value="Enoyl-CoA_hyd/isom_CS"/>
</dbReference>
<accession>A0ABP9BQC9</accession>
<comment type="caution">
    <text evidence="2">The sequence shown here is derived from an EMBL/GenBank/DDBJ whole genome shotgun (WGS) entry which is preliminary data.</text>
</comment>
<dbReference type="CDD" id="cd06558">
    <property type="entry name" value="crotonase-like"/>
    <property type="match status" value="1"/>
</dbReference>
<dbReference type="InterPro" id="IPR045002">
    <property type="entry name" value="Ech1-like"/>
</dbReference>
<dbReference type="InterPro" id="IPR029045">
    <property type="entry name" value="ClpP/crotonase-like_dom_sf"/>
</dbReference>
<dbReference type="Pfam" id="PF00378">
    <property type="entry name" value="ECH_1"/>
    <property type="match status" value="1"/>
</dbReference>
<sequence>MTPALRIERDGPVARLVLARPERHNAQTPQLWAELRAVGDALVADEGVRAAVLYADGPSFSSGLDLAEREPGGFLHRVAHADDEAALAAIAEAQAAFAWIAAAPFPVVAAVRGYAIGAGIQLALACDVRIVAPDAVLAVAEVGLGAVPDLGATTELPRLVGLERALDLVLTARRFDGTEAVALGLALRTATDVDAEALAYAHRLAAAPRAALAATKAATREPDPVAGLALAARGQVACVRAMLRS</sequence>
<evidence type="ECO:0000313" key="2">
    <source>
        <dbReference type="EMBL" id="GAA4797709.1"/>
    </source>
</evidence>
<name>A0ABP9BQC9_9PSEU</name>
<dbReference type="EMBL" id="BAABHO010000031">
    <property type="protein sequence ID" value="GAA4797709.1"/>
    <property type="molecule type" value="Genomic_DNA"/>
</dbReference>
<dbReference type="PROSITE" id="PS00166">
    <property type="entry name" value="ENOYL_COA_HYDRATASE"/>
    <property type="match status" value="1"/>
</dbReference>
<proteinExistence type="inferred from homology"/>
<evidence type="ECO:0008006" key="4">
    <source>
        <dbReference type="Google" id="ProtNLM"/>
    </source>
</evidence>
<dbReference type="InterPro" id="IPR001753">
    <property type="entry name" value="Enoyl-CoA_hydra/iso"/>
</dbReference>
<dbReference type="Proteomes" id="UP001500928">
    <property type="component" value="Unassembled WGS sequence"/>
</dbReference>
<keyword evidence="3" id="KW-1185">Reference proteome</keyword>
<comment type="similarity">
    <text evidence="1">Belongs to the enoyl-CoA hydratase/isomerase family.</text>
</comment>
<protein>
    <recommendedName>
        <fullName evidence="4">Enoyl-CoA hydratase</fullName>
    </recommendedName>
</protein>
<evidence type="ECO:0000313" key="3">
    <source>
        <dbReference type="Proteomes" id="UP001500928"/>
    </source>
</evidence>
<dbReference type="RefSeq" id="WP_345418431.1">
    <property type="nucleotide sequence ID" value="NZ_BAABHO010000031.1"/>
</dbReference>